<dbReference type="AlphaFoldDB" id="A0A4Y7RMD6"/>
<dbReference type="NCBIfam" id="TIGR01007">
    <property type="entry name" value="eps_fam"/>
    <property type="match status" value="1"/>
</dbReference>
<sequence>MSSYELITYSQPRSFIAECFRTLRANLQFFGVGDTLKTILLAGGGFGEGTSFVTANLGIVFAQTGQRVIIVDCDLRKPQQHLIFNMDNQLGLTSILTGFKEADQVLKPLPMAGVKILTAGPLPANPTELLGSQNMSRLVASLKEKADVILLDAPPLAVVADAAILSKGLDGVLMVVRSMVASRASIIRTRELLTNAKANILGVALNCAGMKESSEDYYSYYTEGVNIPPKPKKKKEKANQQELKKQVK</sequence>
<evidence type="ECO:0000256" key="2">
    <source>
        <dbReference type="ARBA" id="ARBA00022840"/>
    </source>
</evidence>
<dbReference type="EC" id="2.7.10.2" evidence="4"/>
<dbReference type="InterPro" id="IPR033756">
    <property type="entry name" value="YlxH/NBP35"/>
</dbReference>
<proteinExistence type="predicted"/>
<dbReference type="GO" id="GO:0005524">
    <property type="term" value="F:ATP binding"/>
    <property type="evidence" value="ECO:0007669"/>
    <property type="project" value="UniProtKB-KW"/>
</dbReference>
<dbReference type="GO" id="GO:0005886">
    <property type="term" value="C:plasma membrane"/>
    <property type="evidence" value="ECO:0007669"/>
    <property type="project" value="TreeGrafter"/>
</dbReference>
<evidence type="ECO:0000256" key="3">
    <source>
        <dbReference type="SAM" id="MobiDB-lite"/>
    </source>
</evidence>
<protein>
    <submittedName>
        <fullName evidence="4">Putative tyrosine-protein kinase YveL</fullName>
        <ecNumber evidence="4">2.7.10.2</ecNumber>
    </submittedName>
</protein>
<dbReference type="CDD" id="cd05387">
    <property type="entry name" value="BY-kinase"/>
    <property type="match status" value="1"/>
</dbReference>
<dbReference type="Gene3D" id="3.40.50.300">
    <property type="entry name" value="P-loop containing nucleotide triphosphate hydrolases"/>
    <property type="match status" value="1"/>
</dbReference>
<dbReference type="PANTHER" id="PTHR32309">
    <property type="entry name" value="TYROSINE-PROTEIN KINASE"/>
    <property type="match status" value="1"/>
</dbReference>
<keyword evidence="1" id="KW-0547">Nucleotide-binding</keyword>
<keyword evidence="4" id="KW-0418">Kinase</keyword>
<dbReference type="InterPro" id="IPR027417">
    <property type="entry name" value="P-loop_NTPase"/>
</dbReference>
<accession>A0A4Y7RMD6</accession>
<dbReference type="InterPro" id="IPR050445">
    <property type="entry name" value="Bact_polysacc_biosynth/exp"/>
</dbReference>
<dbReference type="EMBL" id="QFFZ01000047">
    <property type="protein sequence ID" value="TEB09467.1"/>
    <property type="molecule type" value="Genomic_DNA"/>
</dbReference>
<comment type="caution">
    <text evidence="4">The sequence shown here is derived from an EMBL/GenBank/DDBJ whole genome shotgun (WGS) entry which is preliminary data.</text>
</comment>
<evidence type="ECO:0000313" key="5">
    <source>
        <dbReference type="Proteomes" id="UP000297597"/>
    </source>
</evidence>
<dbReference type="InterPro" id="IPR005702">
    <property type="entry name" value="Wzc-like_C"/>
</dbReference>
<dbReference type="GO" id="GO:0004715">
    <property type="term" value="F:non-membrane spanning protein tyrosine kinase activity"/>
    <property type="evidence" value="ECO:0007669"/>
    <property type="project" value="UniProtKB-EC"/>
</dbReference>
<evidence type="ECO:0000256" key="1">
    <source>
        <dbReference type="ARBA" id="ARBA00022741"/>
    </source>
</evidence>
<dbReference type="RefSeq" id="WP_134215007.1">
    <property type="nucleotide sequence ID" value="NZ_QFFZ01000047.1"/>
</dbReference>
<dbReference type="Proteomes" id="UP000297597">
    <property type="component" value="Unassembled WGS sequence"/>
</dbReference>
<gene>
    <name evidence="4" type="primary">yveL</name>
    <name evidence="4" type="ORF">Pmgp_03124</name>
</gene>
<reference evidence="4 5" key="1">
    <citation type="journal article" date="2018" name="Environ. Microbiol.">
        <title>Novel energy conservation strategies and behaviour of Pelotomaculum schinkii driving syntrophic propionate catabolism.</title>
        <authorList>
            <person name="Hidalgo-Ahumada C.A.P."/>
            <person name="Nobu M.K."/>
            <person name="Narihiro T."/>
            <person name="Tamaki H."/>
            <person name="Liu W.T."/>
            <person name="Kamagata Y."/>
            <person name="Stams A.J.M."/>
            <person name="Imachi H."/>
            <person name="Sousa D.Z."/>
        </authorList>
    </citation>
    <scope>NUCLEOTIDE SEQUENCE [LARGE SCALE GENOMIC DNA]</scope>
    <source>
        <strain evidence="4 5">MGP</strain>
    </source>
</reference>
<dbReference type="PANTHER" id="PTHR32309:SF13">
    <property type="entry name" value="FERRIC ENTEROBACTIN TRANSPORT PROTEIN FEPE"/>
    <property type="match status" value="1"/>
</dbReference>
<keyword evidence="4" id="KW-0808">Transferase</keyword>
<keyword evidence="2" id="KW-0067">ATP-binding</keyword>
<dbReference type="SUPFAM" id="SSF52540">
    <property type="entry name" value="P-loop containing nucleoside triphosphate hydrolases"/>
    <property type="match status" value="1"/>
</dbReference>
<dbReference type="OrthoDB" id="9794577at2"/>
<feature type="compositionally biased region" description="Basic and acidic residues" evidence="3">
    <location>
        <begin position="237"/>
        <end position="248"/>
    </location>
</feature>
<keyword evidence="5" id="KW-1185">Reference proteome</keyword>
<evidence type="ECO:0000313" key="4">
    <source>
        <dbReference type="EMBL" id="TEB09467.1"/>
    </source>
</evidence>
<organism evidence="4 5">
    <name type="scientific">Pelotomaculum propionicicum</name>
    <dbReference type="NCBI Taxonomy" id="258475"/>
    <lineage>
        <taxon>Bacteria</taxon>
        <taxon>Bacillati</taxon>
        <taxon>Bacillota</taxon>
        <taxon>Clostridia</taxon>
        <taxon>Eubacteriales</taxon>
        <taxon>Desulfotomaculaceae</taxon>
        <taxon>Pelotomaculum</taxon>
    </lineage>
</organism>
<feature type="region of interest" description="Disordered" evidence="3">
    <location>
        <begin position="227"/>
        <end position="248"/>
    </location>
</feature>
<dbReference type="Pfam" id="PF10609">
    <property type="entry name" value="ParA"/>
    <property type="match status" value="1"/>
</dbReference>
<name>A0A4Y7RMD6_9FIRM</name>